<organism evidence="4 5">
    <name type="scientific">Siphonobacter curvatus</name>
    <dbReference type="NCBI Taxonomy" id="2094562"/>
    <lineage>
        <taxon>Bacteria</taxon>
        <taxon>Pseudomonadati</taxon>
        <taxon>Bacteroidota</taxon>
        <taxon>Cytophagia</taxon>
        <taxon>Cytophagales</taxon>
        <taxon>Cytophagaceae</taxon>
        <taxon>Siphonobacter</taxon>
    </lineage>
</organism>
<dbReference type="PANTHER" id="PTHR13029">
    <property type="match status" value="1"/>
</dbReference>
<dbReference type="GO" id="GO:0016540">
    <property type="term" value="P:protein autoprocessing"/>
    <property type="evidence" value="ECO:0007669"/>
    <property type="project" value="TreeGrafter"/>
</dbReference>
<evidence type="ECO:0000259" key="3">
    <source>
        <dbReference type="PROSITE" id="PS51688"/>
    </source>
</evidence>
<dbReference type="Proteomes" id="UP000239590">
    <property type="component" value="Unassembled WGS sequence"/>
</dbReference>
<dbReference type="AlphaFoldDB" id="A0A2S7IJY2"/>
<sequence length="522" mass="55103">MKTKQLLTTACFLAALSAAPSLQAQMKIGGTGAPNAAALLDLNTNPSANSGILSKGLLMPRAWLTTTTTWGLAGSAVTGMTVYNGNGAITSENVNYPAMGAGEYYFDGTGWVSKKLAQPWNVIGTTNPATSNNQHIYQKGWVSIGTSQRQGRLTIVNDGAGTGDEDNVRVFSYGNGTSPGLILTSSRGSEESPSDIVTNTELGSVSFGGRVNNAFAPFMSRVISYYKGDGTNNLSTLQLQTSGTNRLMINEEGRFGLGTVNPQFFVETRSGRPTEPVVAYFDNGGDIGADRGIAFRSGGGAFFGYGRFAEHIGAKIIAGSDKSIGFFTHGDSMNPSDSSNRLRMTISWNGRVGIGTSAPGYNLDVAGTINASANVRAGGVVLTSDARLKRNIKAVDNGLSLVSQLKPVSYEKKSSVASQDYNRSEIGFIAQDLQKVLPMLVEEGNDADKTLSVDYNSLIPVLTKAIQELNAKVEALTTENTQLRTAAAKAENAEKAVASLSDQIKELQQLLGVSKKQAQAAK</sequence>
<protein>
    <recommendedName>
        <fullName evidence="3">Peptidase S74 domain-containing protein</fullName>
    </recommendedName>
</protein>
<dbReference type="GO" id="GO:0043565">
    <property type="term" value="F:sequence-specific DNA binding"/>
    <property type="evidence" value="ECO:0007669"/>
    <property type="project" value="TreeGrafter"/>
</dbReference>
<accession>A0A2S7IJY2</accession>
<reference evidence="5" key="1">
    <citation type="submission" date="2018-02" db="EMBL/GenBank/DDBJ databases">
        <title>Genome sequencing of Solimonas sp. HR-BB.</title>
        <authorList>
            <person name="Lee Y."/>
            <person name="Jeon C.O."/>
        </authorList>
    </citation>
    <scope>NUCLEOTIDE SEQUENCE [LARGE SCALE GENOMIC DNA]</scope>
    <source>
        <strain evidence="5">HR-U</strain>
    </source>
</reference>
<feature type="coiled-coil region" evidence="1">
    <location>
        <begin position="459"/>
        <end position="517"/>
    </location>
</feature>
<dbReference type="EMBL" id="PTRA01000002">
    <property type="protein sequence ID" value="PQA56958.1"/>
    <property type="molecule type" value="Genomic_DNA"/>
</dbReference>
<proteinExistence type="predicted"/>
<dbReference type="GO" id="GO:0045893">
    <property type="term" value="P:positive regulation of DNA-templated transcription"/>
    <property type="evidence" value="ECO:0007669"/>
    <property type="project" value="TreeGrafter"/>
</dbReference>
<evidence type="ECO:0000256" key="1">
    <source>
        <dbReference type="SAM" id="Coils"/>
    </source>
</evidence>
<feature type="chain" id="PRO_5015765271" description="Peptidase S74 domain-containing protein" evidence="2">
    <location>
        <begin position="25"/>
        <end position="522"/>
    </location>
</feature>
<dbReference type="RefSeq" id="WP_104714533.1">
    <property type="nucleotide sequence ID" value="NZ_PTRA01000002.1"/>
</dbReference>
<evidence type="ECO:0000313" key="5">
    <source>
        <dbReference type="Proteomes" id="UP000239590"/>
    </source>
</evidence>
<keyword evidence="5" id="KW-1185">Reference proteome</keyword>
<dbReference type="PROSITE" id="PS51688">
    <property type="entry name" value="ICA"/>
    <property type="match status" value="1"/>
</dbReference>
<dbReference type="InterPro" id="IPR051577">
    <property type="entry name" value="MRF-like"/>
</dbReference>
<dbReference type="InterPro" id="IPR036388">
    <property type="entry name" value="WH-like_DNA-bd_sf"/>
</dbReference>
<evidence type="ECO:0000256" key="2">
    <source>
        <dbReference type="SAM" id="SignalP"/>
    </source>
</evidence>
<dbReference type="PANTHER" id="PTHR13029:SF18">
    <property type="entry name" value="MYELIN REGULATORY FACTOR HOMOLOG 1"/>
    <property type="match status" value="1"/>
</dbReference>
<dbReference type="Gene3D" id="1.10.10.10">
    <property type="entry name" value="Winged helix-like DNA-binding domain superfamily/Winged helix DNA-binding domain"/>
    <property type="match status" value="1"/>
</dbReference>
<keyword evidence="2" id="KW-0732">Signal</keyword>
<comment type="caution">
    <text evidence="4">The sequence shown here is derived from an EMBL/GenBank/DDBJ whole genome shotgun (WGS) entry which is preliminary data.</text>
</comment>
<feature type="domain" description="Peptidase S74" evidence="3">
    <location>
        <begin position="384"/>
        <end position="480"/>
    </location>
</feature>
<dbReference type="Pfam" id="PF13884">
    <property type="entry name" value="Peptidase_S74"/>
    <property type="match status" value="1"/>
</dbReference>
<name>A0A2S7IJY2_9BACT</name>
<dbReference type="GO" id="GO:0003700">
    <property type="term" value="F:DNA-binding transcription factor activity"/>
    <property type="evidence" value="ECO:0007669"/>
    <property type="project" value="TreeGrafter"/>
</dbReference>
<dbReference type="OrthoDB" id="1223455at2"/>
<evidence type="ECO:0000313" key="4">
    <source>
        <dbReference type="EMBL" id="PQA56958.1"/>
    </source>
</evidence>
<dbReference type="InterPro" id="IPR030392">
    <property type="entry name" value="S74_ICA"/>
</dbReference>
<keyword evidence="1" id="KW-0175">Coiled coil</keyword>
<gene>
    <name evidence="4" type="ORF">C5O19_16630</name>
</gene>
<feature type="signal peptide" evidence="2">
    <location>
        <begin position="1"/>
        <end position="24"/>
    </location>
</feature>